<gene>
    <name evidence="1" type="ORF">OJ1115_D03.45</name>
    <name evidence="2" type="ORF">OJ1756_H07.7</name>
</gene>
<reference evidence="1" key="1">
    <citation type="submission" date="2001-08" db="EMBL/GenBank/DDBJ databases">
        <title>Oryza sativa nipponbare(GA3) genomic DNA, chromosome 2, BAC clone:OJ1115_D03.</title>
        <authorList>
            <person name="Sasaki T."/>
            <person name="Matsumoto T."/>
            <person name="Yamamoto K."/>
        </authorList>
    </citation>
    <scope>NUCLEOTIDE SEQUENCE</scope>
</reference>
<dbReference type="AlphaFoldDB" id="Q6K8C1"/>
<reference evidence="2" key="2">
    <citation type="submission" date="2001-09" db="EMBL/GenBank/DDBJ databases">
        <title>Oryza sativa nipponbare(GA3) genomic DNA, chromosome 2, BAC clone:OJ1756_H07.</title>
        <authorList>
            <person name="Sasaki T."/>
            <person name="Matsumoto T."/>
            <person name="Yamamoto K."/>
        </authorList>
    </citation>
    <scope>NUCLEOTIDE SEQUENCE</scope>
</reference>
<protein>
    <submittedName>
        <fullName evidence="2">Uncharacterized protein</fullName>
    </submittedName>
</protein>
<organism evidence="2 3">
    <name type="scientific">Oryza sativa subsp. japonica</name>
    <name type="common">Rice</name>
    <dbReference type="NCBI Taxonomy" id="39947"/>
    <lineage>
        <taxon>Eukaryota</taxon>
        <taxon>Viridiplantae</taxon>
        <taxon>Streptophyta</taxon>
        <taxon>Embryophyta</taxon>
        <taxon>Tracheophyta</taxon>
        <taxon>Spermatophyta</taxon>
        <taxon>Magnoliopsida</taxon>
        <taxon>Liliopsida</taxon>
        <taxon>Poales</taxon>
        <taxon>Poaceae</taxon>
        <taxon>BOP clade</taxon>
        <taxon>Oryzoideae</taxon>
        <taxon>Oryzeae</taxon>
        <taxon>Oryzinae</taxon>
        <taxon>Oryza</taxon>
        <taxon>Oryza sativa</taxon>
    </lineage>
</organism>
<accession>Q6K8C1</accession>
<proteinExistence type="predicted"/>
<dbReference type="EMBL" id="AP004168">
    <property type="protein sequence ID" value="BAD21708.1"/>
    <property type="molecule type" value="Genomic_DNA"/>
</dbReference>
<reference evidence="3" key="4">
    <citation type="journal article" date="2008" name="Nucleic Acids Res.">
        <title>The rice annotation project database (RAP-DB): 2008 update.</title>
        <authorList>
            <consortium name="The rice annotation project (RAP)"/>
        </authorList>
    </citation>
    <scope>GENOME REANNOTATION</scope>
    <source>
        <strain evidence="3">cv. Nipponbare</strain>
    </source>
</reference>
<dbReference type="Proteomes" id="UP000000763">
    <property type="component" value="Chromosome 2"/>
</dbReference>
<dbReference type="EMBL" id="AP004001">
    <property type="protein sequence ID" value="BAD21510.1"/>
    <property type="molecule type" value="Genomic_DNA"/>
</dbReference>
<evidence type="ECO:0000313" key="1">
    <source>
        <dbReference type="EMBL" id="BAD21510.1"/>
    </source>
</evidence>
<reference evidence="3" key="3">
    <citation type="journal article" date="2005" name="Nature">
        <title>The map-based sequence of the rice genome.</title>
        <authorList>
            <consortium name="International rice genome sequencing project (IRGSP)"/>
            <person name="Matsumoto T."/>
            <person name="Wu J."/>
            <person name="Kanamori H."/>
            <person name="Katayose Y."/>
            <person name="Fujisawa M."/>
            <person name="Namiki N."/>
            <person name="Mizuno H."/>
            <person name="Yamamoto K."/>
            <person name="Antonio B.A."/>
            <person name="Baba T."/>
            <person name="Sakata K."/>
            <person name="Nagamura Y."/>
            <person name="Aoki H."/>
            <person name="Arikawa K."/>
            <person name="Arita K."/>
            <person name="Bito T."/>
            <person name="Chiden Y."/>
            <person name="Fujitsuka N."/>
            <person name="Fukunaka R."/>
            <person name="Hamada M."/>
            <person name="Harada C."/>
            <person name="Hayashi A."/>
            <person name="Hijishita S."/>
            <person name="Honda M."/>
            <person name="Hosokawa S."/>
            <person name="Ichikawa Y."/>
            <person name="Idonuma A."/>
            <person name="Iijima M."/>
            <person name="Ikeda M."/>
            <person name="Ikeno M."/>
            <person name="Ito K."/>
            <person name="Ito S."/>
            <person name="Ito T."/>
            <person name="Ito Y."/>
            <person name="Ito Y."/>
            <person name="Iwabuchi A."/>
            <person name="Kamiya K."/>
            <person name="Karasawa W."/>
            <person name="Kurita K."/>
            <person name="Katagiri S."/>
            <person name="Kikuta A."/>
            <person name="Kobayashi H."/>
            <person name="Kobayashi N."/>
            <person name="Machita K."/>
            <person name="Maehara T."/>
            <person name="Masukawa M."/>
            <person name="Mizubayashi T."/>
            <person name="Mukai Y."/>
            <person name="Nagasaki H."/>
            <person name="Nagata Y."/>
            <person name="Naito S."/>
            <person name="Nakashima M."/>
            <person name="Nakama Y."/>
            <person name="Nakamichi Y."/>
            <person name="Nakamura M."/>
            <person name="Meguro A."/>
            <person name="Negishi M."/>
            <person name="Ohta I."/>
            <person name="Ohta T."/>
            <person name="Okamoto M."/>
            <person name="Ono N."/>
            <person name="Saji S."/>
            <person name="Sakaguchi M."/>
            <person name="Sakai K."/>
            <person name="Shibata M."/>
            <person name="Shimokawa T."/>
            <person name="Song J."/>
            <person name="Takazaki Y."/>
            <person name="Terasawa K."/>
            <person name="Tsugane M."/>
            <person name="Tsuji K."/>
            <person name="Ueda S."/>
            <person name="Waki K."/>
            <person name="Yamagata H."/>
            <person name="Yamamoto M."/>
            <person name="Yamamoto S."/>
            <person name="Yamane H."/>
            <person name="Yoshiki S."/>
            <person name="Yoshihara R."/>
            <person name="Yukawa K."/>
            <person name="Zhong H."/>
            <person name="Yano M."/>
            <person name="Yuan Q."/>
            <person name="Ouyang S."/>
            <person name="Liu J."/>
            <person name="Jones K.M."/>
            <person name="Gansberger K."/>
            <person name="Moffat K."/>
            <person name="Hill J."/>
            <person name="Bera J."/>
            <person name="Fadrosh D."/>
            <person name="Jin S."/>
            <person name="Johri S."/>
            <person name="Kim M."/>
            <person name="Overton L."/>
            <person name="Reardon M."/>
            <person name="Tsitrin T."/>
            <person name="Vuong H."/>
            <person name="Weaver B."/>
            <person name="Ciecko A."/>
            <person name="Tallon L."/>
            <person name="Jackson J."/>
            <person name="Pai G."/>
            <person name="Aken S.V."/>
            <person name="Utterback T."/>
            <person name="Reidmuller S."/>
            <person name="Feldblyum T."/>
            <person name="Hsiao J."/>
            <person name="Zismann V."/>
            <person name="Iobst S."/>
            <person name="de Vazeille A.R."/>
            <person name="Buell C.R."/>
            <person name="Ying K."/>
            <person name="Li Y."/>
            <person name="Lu T."/>
            <person name="Huang Y."/>
            <person name="Zhao Q."/>
            <person name="Feng Q."/>
            <person name="Zhang L."/>
            <person name="Zhu J."/>
            <person name="Weng Q."/>
            <person name="Mu J."/>
            <person name="Lu Y."/>
            <person name="Fan D."/>
            <person name="Liu Y."/>
            <person name="Guan J."/>
            <person name="Zhang Y."/>
            <person name="Yu S."/>
            <person name="Liu X."/>
            <person name="Zhang Y."/>
            <person name="Hong G."/>
            <person name="Han B."/>
            <person name="Choisne N."/>
            <person name="Demange N."/>
            <person name="Orjeda G."/>
            <person name="Samain S."/>
            <person name="Cattolico L."/>
            <person name="Pelletier E."/>
            <person name="Couloux A."/>
            <person name="Segurens B."/>
            <person name="Wincker P."/>
            <person name="D'Hont A."/>
            <person name="Scarpelli C."/>
            <person name="Weissenbach J."/>
            <person name="Salanoubat M."/>
            <person name="Quetier F."/>
            <person name="Yu Y."/>
            <person name="Kim H.R."/>
            <person name="Rambo T."/>
            <person name="Currie J."/>
            <person name="Collura K."/>
            <person name="Luo M."/>
            <person name="Yang T."/>
            <person name="Ammiraju J.S.S."/>
            <person name="Engler F."/>
            <person name="Soderlund C."/>
            <person name="Wing R.A."/>
            <person name="Palmer L.E."/>
            <person name="de la Bastide M."/>
            <person name="Spiegel L."/>
            <person name="Nascimento L."/>
            <person name="Zutavern T."/>
            <person name="O'Shaughnessy A."/>
            <person name="Dike S."/>
            <person name="Dedhia N."/>
            <person name="Preston R."/>
            <person name="Balija V."/>
            <person name="McCombie W.R."/>
            <person name="Chow T."/>
            <person name="Chen H."/>
            <person name="Chung M."/>
            <person name="Chen C."/>
            <person name="Shaw J."/>
            <person name="Wu H."/>
            <person name="Hsiao K."/>
            <person name="Chao Y."/>
            <person name="Chu M."/>
            <person name="Cheng C."/>
            <person name="Hour A."/>
            <person name="Lee P."/>
            <person name="Lin S."/>
            <person name="Lin Y."/>
            <person name="Liou J."/>
            <person name="Liu S."/>
            <person name="Hsing Y."/>
            <person name="Raghuvanshi S."/>
            <person name="Mohanty A."/>
            <person name="Bharti A.K."/>
            <person name="Gaur A."/>
            <person name="Gupta V."/>
            <person name="Kumar D."/>
            <person name="Ravi V."/>
            <person name="Vij S."/>
            <person name="Kapur A."/>
            <person name="Khurana P."/>
            <person name="Khurana P."/>
            <person name="Khurana J.P."/>
            <person name="Tyagi A.K."/>
            <person name="Gaikwad K."/>
            <person name="Singh A."/>
            <person name="Dalal V."/>
            <person name="Srivastava S."/>
            <person name="Dixit A."/>
            <person name="Pal A.K."/>
            <person name="Ghazi I.A."/>
            <person name="Yadav M."/>
            <person name="Pandit A."/>
            <person name="Bhargava A."/>
            <person name="Sureshbabu K."/>
            <person name="Batra K."/>
            <person name="Sharma T.R."/>
            <person name="Mohapatra T."/>
            <person name="Singh N.K."/>
            <person name="Messing J."/>
            <person name="Nelson A.B."/>
            <person name="Fuks G."/>
            <person name="Kavchok S."/>
            <person name="Keizer G."/>
            <person name="Linton E."/>
            <person name="Llaca V."/>
            <person name="Song R."/>
            <person name="Tanyolac B."/>
            <person name="Young S."/>
            <person name="Ho-Il K."/>
            <person name="Hahn J.H."/>
            <person name="Sangsakoo G."/>
            <person name="Vanavichit A."/>
            <person name="de Mattos Luiz.A.T."/>
            <person name="Zimmer P.D."/>
            <person name="Malone G."/>
            <person name="Dellagostin O."/>
            <person name="de Oliveira A.C."/>
            <person name="Bevan M."/>
            <person name="Bancroft I."/>
            <person name="Minx P."/>
            <person name="Cordum H."/>
            <person name="Wilson R."/>
            <person name="Cheng Z."/>
            <person name="Jin W."/>
            <person name="Jiang J."/>
            <person name="Leong S.A."/>
            <person name="Iwama H."/>
            <person name="Gojobori T."/>
            <person name="Itoh T."/>
            <person name="Niimura Y."/>
            <person name="Fujii Y."/>
            <person name="Habara T."/>
            <person name="Sakai H."/>
            <person name="Sato Y."/>
            <person name="Wilson G."/>
            <person name="Kumar K."/>
            <person name="McCouch S."/>
            <person name="Juretic N."/>
            <person name="Hoen D."/>
            <person name="Wright S."/>
            <person name="Bruskiewich R."/>
            <person name="Bureau T."/>
            <person name="Miyao A."/>
            <person name="Hirochika H."/>
            <person name="Nishikawa T."/>
            <person name="Kadowaki K."/>
            <person name="Sugiura M."/>
            <person name="Burr B."/>
            <person name="Sasaki T."/>
        </authorList>
    </citation>
    <scope>NUCLEOTIDE SEQUENCE [LARGE SCALE GENOMIC DNA]</scope>
    <source>
        <strain evidence="3">cv. Nipponbare</strain>
    </source>
</reference>
<evidence type="ECO:0000313" key="3">
    <source>
        <dbReference type="Proteomes" id="UP000000763"/>
    </source>
</evidence>
<name>Q6K8C1_ORYSJ</name>
<sequence>MARYPDLAVIELETAPSRHPNTRTSGNIRFPFPIPFPFSTSSLPLTASGEHRATVPVACTEDLISSYVFAKLLTAEALPCCPFLELEHQQLQRYHHVLELELEN</sequence>
<evidence type="ECO:0000313" key="2">
    <source>
        <dbReference type="EMBL" id="BAD21708.1"/>
    </source>
</evidence>